<reference evidence="1 2" key="1">
    <citation type="journal article" date="2021" name="Nat. Commun.">
        <title>Genetic determinants of endophytism in the Arabidopsis root mycobiome.</title>
        <authorList>
            <person name="Mesny F."/>
            <person name="Miyauchi S."/>
            <person name="Thiergart T."/>
            <person name="Pickel B."/>
            <person name="Atanasova L."/>
            <person name="Karlsson M."/>
            <person name="Huettel B."/>
            <person name="Barry K.W."/>
            <person name="Haridas S."/>
            <person name="Chen C."/>
            <person name="Bauer D."/>
            <person name="Andreopoulos W."/>
            <person name="Pangilinan J."/>
            <person name="LaButti K."/>
            <person name="Riley R."/>
            <person name="Lipzen A."/>
            <person name="Clum A."/>
            <person name="Drula E."/>
            <person name="Henrissat B."/>
            <person name="Kohler A."/>
            <person name="Grigoriev I.V."/>
            <person name="Martin F.M."/>
            <person name="Hacquard S."/>
        </authorList>
    </citation>
    <scope>NUCLEOTIDE SEQUENCE [LARGE SCALE GENOMIC DNA]</scope>
    <source>
        <strain evidence="1 2">MPI-SDFR-AT-0079</strain>
    </source>
</reference>
<keyword evidence="2" id="KW-1185">Reference proteome</keyword>
<evidence type="ECO:0000313" key="2">
    <source>
        <dbReference type="Proteomes" id="UP000724584"/>
    </source>
</evidence>
<protein>
    <submittedName>
        <fullName evidence="1">Uncharacterized protein</fullName>
    </submittedName>
</protein>
<gene>
    <name evidence="1" type="ORF">F5144DRAFT_364929</name>
</gene>
<sequence>MNFWLGDWVARGRASTCLVNRRFSFFICFLSGRSVGGLVGWRVGWLGWLEGYGGRMVSSFFFFLLLLVGFDPSSSCCYCWRAGPCTVRHLLDTTVACLFVCFFPRVDFLFLLFFIFPSSRQSRLVLALALALASLSMKIRDEEGKKPISNLFRLRSAAIGLNVSMSSPLAWFAGFAHGFETTSSSYEWDGLTRNLFTLLINGMQWNGNERLGGEGVCGWG</sequence>
<comment type="caution">
    <text evidence="1">The sequence shown here is derived from an EMBL/GenBank/DDBJ whole genome shotgun (WGS) entry which is preliminary data.</text>
</comment>
<name>A0ACB7P1U8_9PEZI</name>
<dbReference type="Proteomes" id="UP000724584">
    <property type="component" value="Unassembled WGS sequence"/>
</dbReference>
<dbReference type="EMBL" id="JAGIZQ010000006">
    <property type="protein sequence ID" value="KAH6623530.1"/>
    <property type="molecule type" value="Genomic_DNA"/>
</dbReference>
<accession>A0ACB7P1U8</accession>
<proteinExistence type="predicted"/>
<evidence type="ECO:0000313" key="1">
    <source>
        <dbReference type="EMBL" id="KAH6623530.1"/>
    </source>
</evidence>
<organism evidence="1 2">
    <name type="scientific">Chaetomium tenue</name>
    <dbReference type="NCBI Taxonomy" id="1854479"/>
    <lineage>
        <taxon>Eukaryota</taxon>
        <taxon>Fungi</taxon>
        <taxon>Dikarya</taxon>
        <taxon>Ascomycota</taxon>
        <taxon>Pezizomycotina</taxon>
        <taxon>Sordariomycetes</taxon>
        <taxon>Sordariomycetidae</taxon>
        <taxon>Sordariales</taxon>
        <taxon>Chaetomiaceae</taxon>
        <taxon>Chaetomium</taxon>
    </lineage>
</organism>